<dbReference type="InterPro" id="IPR050570">
    <property type="entry name" value="Cell_wall_metabolism_enzyme"/>
</dbReference>
<feature type="chain" id="PRO_5001920095" evidence="3">
    <location>
        <begin position="25"/>
        <end position="262"/>
    </location>
</feature>
<dbReference type="InterPro" id="IPR011055">
    <property type="entry name" value="Dup_hybrid_motif"/>
</dbReference>
<evidence type="ECO:0000256" key="1">
    <source>
        <dbReference type="ARBA" id="ARBA00038420"/>
    </source>
</evidence>
<dbReference type="GO" id="GO:0032153">
    <property type="term" value="C:cell division site"/>
    <property type="evidence" value="ECO:0007669"/>
    <property type="project" value="TreeGrafter"/>
</dbReference>
<dbReference type="EMBL" id="AUVB01000012">
    <property type="protein sequence ID" value="KGE05042.1"/>
    <property type="molecule type" value="Genomic_DNA"/>
</dbReference>
<keyword evidence="5" id="KW-0449">Lipoprotein</keyword>
<dbReference type="AlphaFoldDB" id="A0A095VUC2"/>
<dbReference type="SUPFAM" id="SSF51261">
    <property type="entry name" value="Duplicated hybrid motif"/>
    <property type="match status" value="1"/>
</dbReference>
<dbReference type="InterPro" id="IPR016047">
    <property type="entry name" value="M23ase_b-sheet_dom"/>
</dbReference>
<proteinExistence type="inferred from homology"/>
<evidence type="ECO:0000313" key="5">
    <source>
        <dbReference type="EMBL" id="KGE05042.1"/>
    </source>
</evidence>
<evidence type="ECO:0000259" key="4">
    <source>
        <dbReference type="PROSITE" id="PS51782"/>
    </source>
</evidence>
<dbReference type="HOGENOM" id="CLU_029425_0_2_6"/>
<dbReference type="PATRIC" id="fig|1265313.6.peg.244"/>
<evidence type="ECO:0000313" key="6">
    <source>
        <dbReference type="Proteomes" id="UP000029640"/>
    </source>
</evidence>
<gene>
    <name evidence="5" type="ORF">HRUBRA_00244</name>
</gene>
<sequence>MGPGRGSAALAAVLGLLLGLAACGGNPPAPIEDRGAAGGIDRAGRYTVASGDTLYSIAFRFGLDFRGLAAANGIAAPYTIYPGQRLALKTSPAPAAQKTARPPVPREVATATPRVTPKAASRATAPAPPPRPTAAKVSDAPVASWRWPAAGKVARGFSSTVHKGIDIAGAKGDPVRASAAGSVVYAGAGIAGYGQLLIVRHNPRFLSAYGHNDRLLVGEGEPVAAGQRIATRGSSGTDSVKLHFEIRRDGKPVDPLSLLPKR</sequence>
<dbReference type="SMART" id="SM00257">
    <property type="entry name" value="LysM"/>
    <property type="match status" value="1"/>
</dbReference>
<feature type="signal peptide" evidence="3">
    <location>
        <begin position="1"/>
        <end position="24"/>
    </location>
</feature>
<dbReference type="Proteomes" id="UP000029640">
    <property type="component" value="Unassembled WGS sequence"/>
</dbReference>
<reference evidence="5 6" key="1">
    <citation type="journal article" date="2014" name="Genome Announc.">
        <title>Genome Sequence of Gammaproteobacterial Pseudohaliea rubra Type Strain DSM 19751, Isolated from Coastal Seawater of the Mediterranean Sea.</title>
        <authorList>
            <person name="Spring S."/>
            <person name="Fiebig A."/>
            <person name="Riedel T."/>
            <person name="Goker M."/>
            <person name="Klenk H.P."/>
        </authorList>
    </citation>
    <scope>NUCLEOTIDE SEQUENCE [LARGE SCALE GENOMIC DNA]</scope>
    <source>
        <strain evidence="5 6">DSM 19751</strain>
    </source>
</reference>
<feature type="domain" description="LysM" evidence="4">
    <location>
        <begin position="44"/>
        <end position="88"/>
    </location>
</feature>
<dbReference type="PROSITE" id="PS51257">
    <property type="entry name" value="PROKAR_LIPOPROTEIN"/>
    <property type="match status" value="1"/>
</dbReference>
<protein>
    <submittedName>
        <fullName evidence="5">Lipoprotein NlpD</fullName>
    </submittedName>
</protein>
<comment type="caution">
    <text evidence="5">The sequence shown here is derived from an EMBL/GenBank/DDBJ whole genome shotgun (WGS) entry which is preliminary data.</text>
</comment>
<dbReference type="Pfam" id="PF01551">
    <property type="entry name" value="Peptidase_M23"/>
    <property type="match status" value="1"/>
</dbReference>
<dbReference type="Gene3D" id="2.70.70.10">
    <property type="entry name" value="Glucose Permease (Domain IIA)"/>
    <property type="match status" value="1"/>
</dbReference>
<dbReference type="InterPro" id="IPR018392">
    <property type="entry name" value="LysM"/>
</dbReference>
<dbReference type="eggNOG" id="COG4942">
    <property type="taxonomic scope" value="Bacteria"/>
</dbReference>
<feature type="region of interest" description="Disordered" evidence="2">
    <location>
        <begin position="91"/>
        <end position="139"/>
    </location>
</feature>
<dbReference type="CDD" id="cd00118">
    <property type="entry name" value="LysM"/>
    <property type="match status" value="1"/>
</dbReference>
<keyword evidence="3" id="KW-0732">Signal</keyword>
<dbReference type="STRING" id="1265313.HRUBRA_00244"/>
<dbReference type="RefSeq" id="WP_052094301.1">
    <property type="nucleotide sequence ID" value="NZ_KN234748.1"/>
</dbReference>
<evidence type="ECO:0000256" key="2">
    <source>
        <dbReference type="SAM" id="MobiDB-lite"/>
    </source>
</evidence>
<keyword evidence="6" id="KW-1185">Reference proteome</keyword>
<dbReference type="OrthoDB" id="9795421at2"/>
<dbReference type="CDD" id="cd12797">
    <property type="entry name" value="M23_peptidase"/>
    <property type="match status" value="1"/>
</dbReference>
<comment type="similarity">
    <text evidence="1">Belongs to the E.coli NlpD/Haemophilus LppB family.</text>
</comment>
<name>A0A095VUC2_9GAMM</name>
<dbReference type="GO" id="GO:0004222">
    <property type="term" value="F:metalloendopeptidase activity"/>
    <property type="evidence" value="ECO:0007669"/>
    <property type="project" value="TreeGrafter"/>
</dbReference>
<dbReference type="InterPro" id="IPR036779">
    <property type="entry name" value="LysM_dom_sf"/>
</dbReference>
<dbReference type="PANTHER" id="PTHR21666">
    <property type="entry name" value="PEPTIDASE-RELATED"/>
    <property type="match status" value="1"/>
</dbReference>
<dbReference type="Gene3D" id="3.10.350.10">
    <property type="entry name" value="LysM domain"/>
    <property type="match status" value="1"/>
</dbReference>
<evidence type="ECO:0000256" key="3">
    <source>
        <dbReference type="SAM" id="SignalP"/>
    </source>
</evidence>
<dbReference type="Pfam" id="PF01476">
    <property type="entry name" value="LysM"/>
    <property type="match status" value="1"/>
</dbReference>
<dbReference type="GO" id="GO:0009279">
    <property type="term" value="C:cell outer membrane"/>
    <property type="evidence" value="ECO:0007669"/>
    <property type="project" value="TreeGrafter"/>
</dbReference>
<dbReference type="PANTHER" id="PTHR21666:SF263">
    <property type="entry name" value="MUREIN HYDROLASE ACTIVATOR NLPD"/>
    <property type="match status" value="1"/>
</dbReference>
<organism evidence="5 6">
    <name type="scientific">Pseudohaliea rubra DSM 19751</name>
    <dbReference type="NCBI Taxonomy" id="1265313"/>
    <lineage>
        <taxon>Bacteria</taxon>
        <taxon>Pseudomonadati</taxon>
        <taxon>Pseudomonadota</taxon>
        <taxon>Gammaproteobacteria</taxon>
        <taxon>Cellvibrionales</taxon>
        <taxon>Halieaceae</taxon>
        <taxon>Pseudohaliea</taxon>
    </lineage>
</organism>
<dbReference type="PROSITE" id="PS51782">
    <property type="entry name" value="LYSM"/>
    <property type="match status" value="1"/>
</dbReference>
<accession>A0A095VUC2</accession>